<dbReference type="GO" id="GO:0022857">
    <property type="term" value="F:transmembrane transporter activity"/>
    <property type="evidence" value="ECO:0007669"/>
    <property type="project" value="InterPro"/>
</dbReference>
<dbReference type="InterPro" id="IPR020846">
    <property type="entry name" value="MFS_dom"/>
</dbReference>
<keyword evidence="5 7" id="KW-0472">Membrane</keyword>
<dbReference type="SUPFAM" id="SSF103473">
    <property type="entry name" value="MFS general substrate transporter"/>
    <property type="match status" value="1"/>
</dbReference>
<feature type="transmembrane region" description="Helical" evidence="7">
    <location>
        <begin position="506"/>
        <end position="526"/>
    </location>
</feature>
<proteinExistence type="inferred from homology"/>
<dbReference type="PROSITE" id="PS50850">
    <property type="entry name" value="MFS"/>
    <property type="match status" value="1"/>
</dbReference>
<dbReference type="VEuPathDB" id="FungiDB:H257_18547"/>
<evidence type="ECO:0000256" key="3">
    <source>
        <dbReference type="ARBA" id="ARBA00022692"/>
    </source>
</evidence>
<feature type="transmembrane region" description="Helical" evidence="7">
    <location>
        <begin position="310"/>
        <end position="336"/>
    </location>
</feature>
<name>A0A397C3Y9_APHAT</name>
<comment type="caution">
    <text evidence="9">The sequence shown here is derived from an EMBL/GenBank/DDBJ whole genome shotgun (WGS) entry which is preliminary data.</text>
</comment>
<feature type="transmembrane region" description="Helical" evidence="7">
    <location>
        <begin position="66"/>
        <end position="90"/>
    </location>
</feature>
<dbReference type="GO" id="GO:0016020">
    <property type="term" value="C:membrane"/>
    <property type="evidence" value="ECO:0007669"/>
    <property type="project" value="UniProtKB-SubCell"/>
</dbReference>
<keyword evidence="3 7" id="KW-0812">Transmembrane</keyword>
<gene>
    <name evidence="9" type="ORF">DYB38_013001</name>
</gene>
<feature type="transmembrane region" description="Helical" evidence="7">
    <location>
        <begin position="189"/>
        <end position="209"/>
    </location>
</feature>
<evidence type="ECO:0000256" key="5">
    <source>
        <dbReference type="ARBA" id="ARBA00023136"/>
    </source>
</evidence>
<dbReference type="Gene3D" id="1.20.1250.20">
    <property type="entry name" value="MFS general substrate transporter like domains"/>
    <property type="match status" value="2"/>
</dbReference>
<keyword evidence="2" id="KW-0813">Transport</keyword>
<evidence type="ECO:0000256" key="1">
    <source>
        <dbReference type="ARBA" id="ARBA00004141"/>
    </source>
</evidence>
<organism evidence="9 10">
    <name type="scientific">Aphanomyces astaci</name>
    <name type="common">Crayfish plague agent</name>
    <dbReference type="NCBI Taxonomy" id="112090"/>
    <lineage>
        <taxon>Eukaryota</taxon>
        <taxon>Sar</taxon>
        <taxon>Stramenopiles</taxon>
        <taxon>Oomycota</taxon>
        <taxon>Saprolegniomycetes</taxon>
        <taxon>Saprolegniales</taxon>
        <taxon>Verrucalvaceae</taxon>
        <taxon>Aphanomyces</taxon>
    </lineage>
</organism>
<dbReference type="Proteomes" id="UP000265716">
    <property type="component" value="Unassembled WGS sequence"/>
</dbReference>
<feature type="transmembrane region" description="Helical" evidence="7">
    <location>
        <begin position="416"/>
        <end position="443"/>
    </location>
</feature>
<feature type="transmembrane region" description="Helical" evidence="7">
    <location>
        <begin position="348"/>
        <end position="370"/>
    </location>
</feature>
<comment type="similarity">
    <text evidence="6">Belongs to the major facilitator superfamily. Spinster (TC 2.A.1.49) family.</text>
</comment>
<evidence type="ECO:0000256" key="7">
    <source>
        <dbReference type="SAM" id="Phobius"/>
    </source>
</evidence>
<feature type="transmembrane region" description="Helical" evidence="7">
    <location>
        <begin position="391"/>
        <end position="410"/>
    </location>
</feature>
<dbReference type="InterPro" id="IPR044770">
    <property type="entry name" value="MFS_spinster-like"/>
</dbReference>
<dbReference type="PANTHER" id="PTHR23505">
    <property type="entry name" value="SPINSTER"/>
    <property type="match status" value="1"/>
</dbReference>
<feature type="transmembrane region" description="Helical" evidence="7">
    <location>
        <begin position="6"/>
        <end position="23"/>
    </location>
</feature>
<reference evidence="9 10" key="1">
    <citation type="submission" date="2018-08" db="EMBL/GenBank/DDBJ databases">
        <title>Aphanomyces genome sequencing and annotation.</title>
        <authorList>
            <person name="Minardi D."/>
            <person name="Oidtmann B."/>
            <person name="Van Der Giezen M."/>
            <person name="Studholme D.J."/>
        </authorList>
    </citation>
    <scope>NUCLEOTIDE SEQUENCE [LARGE SCALE GENOMIC DNA]</scope>
    <source>
        <strain evidence="9 10">SA</strain>
    </source>
</reference>
<feature type="domain" description="Major facilitator superfamily (MFS) profile" evidence="8">
    <location>
        <begin position="10"/>
        <end position="529"/>
    </location>
</feature>
<evidence type="ECO:0000256" key="4">
    <source>
        <dbReference type="ARBA" id="ARBA00022989"/>
    </source>
</evidence>
<feature type="transmembrane region" description="Helical" evidence="7">
    <location>
        <begin position="96"/>
        <end position="118"/>
    </location>
</feature>
<dbReference type="EMBL" id="QUTC01011622">
    <property type="protein sequence ID" value="RHY38409.1"/>
    <property type="molecule type" value="Genomic_DNA"/>
</dbReference>
<dbReference type="PANTHER" id="PTHR23505:SF79">
    <property type="entry name" value="PROTEIN SPINSTER"/>
    <property type="match status" value="1"/>
</dbReference>
<evidence type="ECO:0000256" key="2">
    <source>
        <dbReference type="ARBA" id="ARBA00022448"/>
    </source>
</evidence>
<comment type="subcellular location">
    <subcellularLocation>
        <location evidence="1">Membrane</location>
        <topology evidence="1">Multi-pass membrane protein</topology>
    </subcellularLocation>
</comment>
<accession>A0A397C3Y9</accession>
<feature type="transmembrane region" description="Helical" evidence="7">
    <location>
        <begin position="157"/>
        <end position="177"/>
    </location>
</feature>
<dbReference type="Pfam" id="PF07690">
    <property type="entry name" value="MFS_1"/>
    <property type="match status" value="1"/>
</dbReference>
<dbReference type="AlphaFoldDB" id="A0A397C3Y9"/>
<dbReference type="InterPro" id="IPR011701">
    <property type="entry name" value="MFS"/>
</dbReference>
<keyword evidence="4 7" id="KW-1133">Transmembrane helix</keyword>
<protein>
    <recommendedName>
        <fullName evidence="8">Major facilitator superfamily (MFS) profile domain-containing protein</fullName>
    </recommendedName>
</protein>
<sequence>MLEVKTVGAIFVLLCAINMLNYIDRGIIPGSPLQFEGFISSVLHANSNADNATSATTTPHTGVSAWLGLLVSAFIAGYSVFSIAFGYWAIYYRPFVLIAAGLVVWVVAMFLCGLADAVQSLNLLLIGRILSGVGESSFQAIAPSFIDDHAPPAKRTLWLGVFYCGITVGTASGYFYSAMFATSVLRWPWAFYSEGLLMVPLVLMCVFCIPKRFNLPGGHLMRDEPKPRKSIVVEESVTRPTSFESDSSNPAATPAQDGLIHSTLSFIEPRLTSSTPAVAGPSSDRDTKSLLVTPRVSLHVEIWEILKSPLFMLVAMGSAAYVFSISGLGAFGPSLLIGMGLFEEKSAAMVFGAIIVVAGTIGTLLGGLCLDRNCKTQPDNDEFRVYMATRQLCVMLTLGTTFLVVSWLLLDYGLVLTVSALSLALTFLFGCVPASVVAIILSVDKRRRGLALGINTLLSHVFGDVPSPIVLGLIKDSAAPHCNIVADNKLNPLCAQDRQGLKLTLLFPYLWLIWAIVLSAVAVQVARRNYIRRLKAEAAQTLSPGGHGSIHTC</sequence>
<feature type="transmembrane region" description="Helical" evidence="7">
    <location>
        <begin position="450"/>
        <end position="471"/>
    </location>
</feature>
<evidence type="ECO:0000313" key="9">
    <source>
        <dbReference type="EMBL" id="RHY38409.1"/>
    </source>
</evidence>
<evidence type="ECO:0000256" key="6">
    <source>
        <dbReference type="ARBA" id="ARBA00024338"/>
    </source>
</evidence>
<dbReference type="InterPro" id="IPR036259">
    <property type="entry name" value="MFS_trans_sf"/>
</dbReference>
<evidence type="ECO:0000313" key="10">
    <source>
        <dbReference type="Proteomes" id="UP000265716"/>
    </source>
</evidence>
<evidence type="ECO:0000259" key="8">
    <source>
        <dbReference type="PROSITE" id="PS50850"/>
    </source>
</evidence>